<dbReference type="AlphaFoldDB" id="A0A0K2SGX2"/>
<evidence type="ECO:0000256" key="1">
    <source>
        <dbReference type="SAM" id="MobiDB-lite"/>
    </source>
</evidence>
<sequence length="59" mass="6269">MGPRAARVVRAVAEAIPGNRPSIRVLEKAGFHRVGPGEEPGSLRFELYPTGQSPAGRTT</sequence>
<evidence type="ECO:0008006" key="4">
    <source>
        <dbReference type="Google" id="ProtNLM"/>
    </source>
</evidence>
<keyword evidence="3" id="KW-1185">Reference proteome</keyword>
<proteinExistence type="predicted"/>
<evidence type="ECO:0000313" key="2">
    <source>
        <dbReference type="EMBL" id="BAS26340.1"/>
    </source>
</evidence>
<dbReference type="Proteomes" id="UP000065807">
    <property type="component" value="Chromosome"/>
</dbReference>
<dbReference type="Gene3D" id="3.40.630.30">
    <property type="match status" value="1"/>
</dbReference>
<organism evidence="2 3">
    <name type="scientific">Limnochorda pilosa</name>
    <dbReference type="NCBI Taxonomy" id="1555112"/>
    <lineage>
        <taxon>Bacteria</taxon>
        <taxon>Bacillati</taxon>
        <taxon>Bacillota</taxon>
        <taxon>Limnochordia</taxon>
        <taxon>Limnochordales</taxon>
        <taxon>Limnochordaceae</taxon>
        <taxon>Limnochorda</taxon>
    </lineage>
</organism>
<gene>
    <name evidence="2" type="ORF">LIP_0483</name>
</gene>
<accession>A0A0K2SGX2</accession>
<name>A0A0K2SGX2_LIMPI</name>
<dbReference type="KEGG" id="lpil:LIP_0483"/>
<feature type="compositionally biased region" description="Polar residues" evidence="1">
    <location>
        <begin position="50"/>
        <end position="59"/>
    </location>
</feature>
<protein>
    <recommendedName>
        <fullName evidence="4">Acetyltransferase</fullName>
    </recommendedName>
</protein>
<dbReference type="SUPFAM" id="SSF55729">
    <property type="entry name" value="Acyl-CoA N-acyltransferases (Nat)"/>
    <property type="match status" value="1"/>
</dbReference>
<reference evidence="3" key="2">
    <citation type="journal article" date="2016" name="Int. J. Syst. Evol. Microbiol.">
        <title>Complete genome sequence and cell structure of Limnochorda pilosa, a Gram-negative spore-former within the phylum Firmicutes.</title>
        <authorList>
            <person name="Watanabe M."/>
            <person name="Kojima H."/>
            <person name="Fukui M."/>
        </authorList>
    </citation>
    <scope>NUCLEOTIDE SEQUENCE [LARGE SCALE GENOMIC DNA]</scope>
    <source>
        <strain evidence="3">HC45</strain>
    </source>
</reference>
<evidence type="ECO:0000313" key="3">
    <source>
        <dbReference type="Proteomes" id="UP000065807"/>
    </source>
</evidence>
<dbReference type="InterPro" id="IPR016181">
    <property type="entry name" value="Acyl_CoA_acyltransferase"/>
</dbReference>
<dbReference type="EMBL" id="AP014924">
    <property type="protein sequence ID" value="BAS26340.1"/>
    <property type="molecule type" value="Genomic_DNA"/>
</dbReference>
<reference evidence="3" key="1">
    <citation type="submission" date="2015-07" db="EMBL/GenBank/DDBJ databases">
        <title>Complete genome sequence and phylogenetic analysis of Limnochorda pilosa.</title>
        <authorList>
            <person name="Watanabe M."/>
            <person name="Kojima H."/>
            <person name="Fukui M."/>
        </authorList>
    </citation>
    <scope>NUCLEOTIDE SEQUENCE [LARGE SCALE GENOMIC DNA]</scope>
    <source>
        <strain evidence="3">HC45</strain>
    </source>
</reference>
<feature type="region of interest" description="Disordered" evidence="1">
    <location>
        <begin position="36"/>
        <end position="59"/>
    </location>
</feature>